<dbReference type="Proteomes" id="UP000241085">
    <property type="component" value="Unassembled WGS sequence"/>
</dbReference>
<dbReference type="InterPro" id="IPR006311">
    <property type="entry name" value="TAT_signal"/>
</dbReference>
<dbReference type="EMBL" id="PZPL01000001">
    <property type="protein sequence ID" value="PTL74402.1"/>
    <property type="molecule type" value="Genomic_DNA"/>
</dbReference>
<gene>
    <name evidence="2" type="ORF">C1I63_17275</name>
</gene>
<keyword evidence="3" id="KW-1185">Reference proteome</keyword>
<sequence length="344" mass="35658">MTSNHTLRRRTTLAVAAWTLPVVATATATPAAAASATAAFDLQMQNFSGDNGTWYNDDRTQYLGYNTFLSPTVHNAGPEAAPAGTVVVMRSDDRILGSPSLAVADSSGIPAGAISITGPVVDGDRSTFTAVISVPIPAGVDVVFTPRFGDGLTHEEAAEIHDFTTVFSDLTPHSFSVHSPAGADSDPSNDSLSWTAETGTLVPWNGTVTGEWAVLATGSCTYPYVAAVVVSSTGANAVPPDAQIYYDFDTRALPQVSLASATIDGAPTTMRAGRVDTDSTSGRITWYTTEPVAPGSALRLELATTTDPSAALTDPVTMASASLATDVHESDESDNFIFSRGTCG</sequence>
<name>A0A2T4UXZ4_9MICO</name>
<protein>
    <submittedName>
        <fullName evidence="2">Uncharacterized protein</fullName>
    </submittedName>
</protein>
<keyword evidence="1" id="KW-0732">Signal</keyword>
<organism evidence="2 3">
    <name type="scientific">Rathayibacter caricis DSM 15933</name>
    <dbReference type="NCBI Taxonomy" id="1328867"/>
    <lineage>
        <taxon>Bacteria</taxon>
        <taxon>Bacillati</taxon>
        <taxon>Actinomycetota</taxon>
        <taxon>Actinomycetes</taxon>
        <taxon>Micrococcales</taxon>
        <taxon>Microbacteriaceae</taxon>
        <taxon>Rathayibacter</taxon>
    </lineage>
</organism>
<proteinExistence type="predicted"/>
<reference evidence="2 3" key="1">
    <citation type="submission" date="2018-03" db="EMBL/GenBank/DDBJ databases">
        <title>Bacteriophage NCPPB3778 and a type I-E CRISPR drive the evolution of the US Biological Select Agent, Rathayibacter toxicus.</title>
        <authorList>
            <person name="Davis E.W.II."/>
            <person name="Tabima J.F."/>
            <person name="Weisberg A.J."/>
            <person name="Dantas Lopes L."/>
            <person name="Wiseman M.S."/>
            <person name="Wiseman M.S."/>
            <person name="Pupko T."/>
            <person name="Belcher M.S."/>
            <person name="Sechler A.J."/>
            <person name="Tancos M.A."/>
            <person name="Schroeder B.K."/>
            <person name="Murray T.D."/>
            <person name="Luster D.G."/>
            <person name="Schneider W.L."/>
            <person name="Rogers E."/>
            <person name="Andreote F.D."/>
            <person name="Grunwald N.J."/>
            <person name="Putnam M.L."/>
            <person name="Chang J.H."/>
        </authorList>
    </citation>
    <scope>NUCLEOTIDE SEQUENCE [LARGE SCALE GENOMIC DNA]</scope>
    <source>
        <strain evidence="2 3">DSM 15933</strain>
    </source>
</reference>
<dbReference type="AlphaFoldDB" id="A0A2T4UXZ4"/>
<evidence type="ECO:0000313" key="3">
    <source>
        <dbReference type="Proteomes" id="UP000241085"/>
    </source>
</evidence>
<dbReference type="PROSITE" id="PS51318">
    <property type="entry name" value="TAT"/>
    <property type="match status" value="1"/>
</dbReference>
<comment type="caution">
    <text evidence="2">The sequence shown here is derived from an EMBL/GenBank/DDBJ whole genome shotgun (WGS) entry which is preliminary data.</text>
</comment>
<feature type="chain" id="PRO_5015412684" evidence="1">
    <location>
        <begin position="34"/>
        <end position="344"/>
    </location>
</feature>
<dbReference type="RefSeq" id="WP_107575560.1">
    <property type="nucleotide sequence ID" value="NZ_PZPL01000001.1"/>
</dbReference>
<evidence type="ECO:0000313" key="2">
    <source>
        <dbReference type="EMBL" id="PTL74402.1"/>
    </source>
</evidence>
<feature type="signal peptide" evidence="1">
    <location>
        <begin position="1"/>
        <end position="33"/>
    </location>
</feature>
<accession>A0A2T4UXZ4</accession>
<evidence type="ECO:0000256" key="1">
    <source>
        <dbReference type="SAM" id="SignalP"/>
    </source>
</evidence>